<proteinExistence type="predicted"/>
<dbReference type="AlphaFoldDB" id="A0A316C259"/>
<protein>
    <submittedName>
        <fullName evidence="2">Tellurite resistance-related uncharacterized protein</fullName>
    </submittedName>
</protein>
<evidence type="ECO:0000259" key="1">
    <source>
        <dbReference type="Pfam" id="PF09313"/>
    </source>
</evidence>
<dbReference type="Proteomes" id="UP000245396">
    <property type="component" value="Unassembled WGS sequence"/>
</dbReference>
<dbReference type="EMBL" id="QGGG01000008">
    <property type="protein sequence ID" value="PWJ83770.1"/>
    <property type="molecule type" value="Genomic_DNA"/>
</dbReference>
<dbReference type="Pfam" id="PF09313">
    <property type="entry name" value="TehB-like"/>
    <property type="match status" value="1"/>
</dbReference>
<accession>A0A316C259</accession>
<comment type="caution">
    <text evidence="2">The sequence shown here is derived from an EMBL/GenBank/DDBJ whole genome shotgun (WGS) entry which is preliminary data.</text>
</comment>
<feature type="domain" description="TehB/YeaR-like" evidence="1">
    <location>
        <begin position="34"/>
        <end position="103"/>
    </location>
</feature>
<evidence type="ECO:0000313" key="3">
    <source>
        <dbReference type="Proteomes" id="UP000245396"/>
    </source>
</evidence>
<dbReference type="SUPFAM" id="SSF51197">
    <property type="entry name" value="Clavaminate synthase-like"/>
    <property type="match status" value="1"/>
</dbReference>
<reference evidence="2 3" key="1">
    <citation type="submission" date="2018-05" db="EMBL/GenBank/DDBJ databases">
        <title>Genomic Encyclopedia of Type Strains, Phase IV (KMG-IV): sequencing the most valuable type-strain genomes for metagenomic binning, comparative biology and taxonomic classification.</title>
        <authorList>
            <person name="Goeker M."/>
        </authorList>
    </citation>
    <scope>NUCLEOTIDE SEQUENCE [LARGE SCALE GENOMIC DNA]</scope>
    <source>
        <strain evidence="2 3">DSM 6986</strain>
    </source>
</reference>
<sequence length="119" mass="13388">MNCNSTSRDVLAWRKNRMSPVPETLPHGLVAYGRSPDFTPQNLPAKLQAAHATKAGTWGLLHVLEGKVLYRLEEPHSDQRMVAADERLVIEPGISHRVAFVEPGRFFIEFYRAIEPANP</sequence>
<dbReference type="InterPro" id="IPR015392">
    <property type="entry name" value="TehB/YeaR-like_dom"/>
</dbReference>
<name>A0A316C259_PSESE</name>
<evidence type="ECO:0000313" key="2">
    <source>
        <dbReference type="EMBL" id="PWJ83770.1"/>
    </source>
</evidence>
<dbReference type="STRING" id="1192868.GCA_000304395_01281"/>
<dbReference type="InterPro" id="IPR014710">
    <property type="entry name" value="RmlC-like_jellyroll"/>
</dbReference>
<organism evidence="2 3">
    <name type="scientific">Pseudaminobacter salicylatoxidans</name>
    <dbReference type="NCBI Taxonomy" id="93369"/>
    <lineage>
        <taxon>Bacteria</taxon>
        <taxon>Pseudomonadati</taxon>
        <taxon>Pseudomonadota</taxon>
        <taxon>Alphaproteobacteria</taxon>
        <taxon>Hyphomicrobiales</taxon>
        <taxon>Phyllobacteriaceae</taxon>
        <taxon>Pseudaminobacter</taxon>
    </lineage>
</organism>
<keyword evidence="3" id="KW-1185">Reference proteome</keyword>
<gene>
    <name evidence="2" type="ORF">C7441_108164</name>
</gene>
<dbReference type="Gene3D" id="2.60.120.10">
    <property type="entry name" value="Jelly Rolls"/>
    <property type="match status" value="1"/>
</dbReference>